<gene>
    <name evidence="1" type="ORF">CCAM_LOCUS39073</name>
</gene>
<sequence length="73" mass="8239">MMPVNLLAALLFQDMMKQFYGLIKQSHHPFQDPDIFFVDHEYGPVNCNFSFGSKAGLGLLSMIDGLVNLFLQS</sequence>
<organism evidence="1 2">
    <name type="scientific">Cuscuta campestris</name>
    <dbReference type="NCBI Taxonomy" id="132261"/>
    <lineage>
        <taxon>Eukaryota</taxon>
        <taxon>Viridiplantae</taxon>
        <taxon>Streptophyta</taxon>
        <taxon>Embryophyta</taxon>
        <taxon>Tracheophyta</taxon>
        <taxon>Spermatophyta</taxon>
        <taxon>Magnoliopsida</taxon>
        <taxon>eudicotyledons</taxon>
        <taxon>Gunneridae</taxon>
        <taxon>Pentapetalae</taxon>
        <taxon>asterids</taxon>
        <taxon>lamiids</taxon>
        <taxon>Solanales</taxon>
        <taxon>Convolvulaceae</taxon>
        <taxon>Cuscuteae</taxon>
        <taxon>Cuscuta</taxon>
        <taxon>Cuscuta subgen. Grammica</taxon>
        <taxon>Cuscuta sect. Cleistogrammica</taxon>
    </lineage>
</organism>
<keyword evidence="2" id="KW-1185">Reference proteome</keyword>
<dbReference type="EMBL" id="OOIL02006492">
    <property type="protein sequence ID" value="VFQ97297.1"/>
    <property type="molecule type" value="Genomic_DNA"/>
</dbReference>
<accession>A0A484N9Q5</accession>
<dbReference type="AlphaFoldDB" id="A0A484N9Q5"/>
<evidence type="ECO:0000313" key="2">
    <source>
        <dbReference type="Proteomes" id="UP000595140"/>
    </source>
</evidence>
<dbReference type="Proteomes" id="UP000595140">
    <property type="component" value="Unassembled WGS sequence"/>
</dbReference>
<reference evidence="1 2" key="1">
    <citation type="submission" date="2018-04" db="EMBL/GenBank/DDBJ databases">
        <authorList>
            <person name="Vogel A."/>
        </authorList>
    </citation>
    <scope>NUCLEOTIDE SEQUENCE [LARGE SCALE GENOMIC DNA]</scope>
</reference>
<evidence type="ECO:0000313" key="1">
    <source>
        <dbReference type="EMBL" id="VFQ97297.1"/>
    </source>
</evidence>
<proteinExistence type="predicted"/>
<protein>
    <submittedName>
        <fullName evidence="1">Uncharacterized protein</fullName>
    </submittedName>
</protein>
<name>A0A484N9Q5_9ASTE</name>